<sequence length="212" mass="23615">MKERIPPPPFRVILAGLLGIGAGSLGTIAVQEITHNQPEKVSSAFTNLNPKELRGELKGTIPEFAEIFDDLHSRLIQGGLGASLQNYPLSFLTNIQTASFLLRTGEFESTRFELQKGKLIQPWPSGNQGIDYRQLTITKEKYDKIGKTERSYSFTGTNANLNVMNMTSGDWKLVSQQVTQSYNEFVGEYNHDVKTRQLLEAGIDPSKPPITQ</sequence>
<reference evidence="1 2" key="1">
    <citation type="journal article" date="2016" name="Nat. Commun.">
        <title>Thousands of microbial genomes shed light on interconnected biogeochemical processes in an aquifer system.</title>
        <authorList>
            <person name="Anantharaman K."/>
            <person name="Brown C.T."/>
            <person name="Hug L.A."/>
            <person name="Sharon I."/>
            <person name="Castelle C.J."/>
            <person name="Probst A.J."/>
            <person name="Thomas B.C."/>
            <person name="Singh A."/>
            <person name="Wilkins M.J."/>
            <person name="Karaoz U."/>
            <person name="Brodie E.L."/>
            <person name="Williams K.H."/>
            <person name="Hubbard S.S."/>
            <person name="Banfield J.F."/>
        </authorList>
    </citation>
    <scope>NUCLEOTIDE SEQUENCE [LARGE SCALE GENOMIC DNA]</scope>
</reference>
<accession>A0A1F5KUA8</accession>
<organism evidence="1 2">
    <name type="scientific">Candidatus Daviesbacteria bacterium RIFCSPLOWO2_01_FULL_39_12</name>
    <dbReference type="NCBI Taxonomy" id="1797785"/>
    <lineage>
        <taxon>Bacteria</taxon>
        <taxon>Candidatus Daviesiibacteriota</taxon>
    </lineage>
</organism>
<comment type="caution">
    <text evidence="1">The sequence shown here is derived from an EMBL/GenBank/DDBJ whole genome shotgun (WGS) entry which is preliminary data.</text>
</comment>
<evidence type="ECO:0000313" key="2">
    <source>
        <dbReference type="Proteomes" id="UP000178565"/>
    </source>
</evidence>
<dbReference type="Proteomes" id="UP000178565">
    <property type="component" value="Unassembled WGS sequence"/>
</dbReference>
<proteinExistence type="predicted"/>
<dbReference type="AlphaFoldDB" id="A0A1F5KUA8"/>
<protein>
    <submittedName>
        <fullName evidence="1">Uncharacterized protein</fullName>
    </submittedName>
</protein>
<evidence type="ECO:0000313" key="1">
    <source>
        <dbReference type="EMBL" id="OGE44513.1"/>
    </source>
</evidence>
<gene>
    <name evidence="1" type="ORF">A3B45_05180</name>
</gene>
<dbReference type="EMBL" id="MFDM01000001">
    <property type="protein sequence ID" value="OGE44513.1"/>
    <property type="molecule type" value="Genomic_DNA"/>
</dbReference>
<name>A0A1F5KUA8_9BACT</name>